<evidence type="ECO:0008006" key="4">
    <source>
        <dbReference type="Google" id="ProtNLM"/>
    </source>
</evidence>
<organism evidence="2 3">
    <name type="scientific">Methanococcus voltae (strain ATCC BAA-1334 / A3)</name>
    <dbReference type="NCBI Taxonomy" id="456320"/>
    <lineage>
        <taxon>Archaea</taxon>
        <taxon>Methanobacteriati</taxon>
        <taxon>Methanobacteriota</taxon>
        <taxon>Methanomada group</taxon>
        <taxon>Methanococci</taxon>
        <taxon>Methanococcales</taxon>
        <taxon>Methanococcaceae</taxon>
        <taxon>Methanococcus</taxon>
    </lineage>
</organism>
<feature type="compositionally biased region" description="Basic and acidic residues" evidence="1">
    <location>
        <begin position="88"/>
        <end position="114"/>
    </location>
</feature>
<name>D7DS85_METV3</name>
<feature type="region of interest" description="Disordered" evidence="1">
    <location>
        <begin position="88"/>
        <end position="122"/>
    </location>
</feature>
<dbReference type="EMBL" id="CP002057">
    <property type="protein sequence ID" value="ADI35995.1"/>
    <property type="molecule type" value="Genomic_DNA"/>
</dbReference>
<gene>
    <name evidence="2" type="ordered locus">Mvol_0335</name>
</gene>
<dbReference type="STRING" id="456320.Mvol_0335"/>
<proteinExistence type="predicted"/>
<dbReference type="InParanoid" id="D7DS85"/>
<dbReference type="KEGG" id="mvo:Mvol_0335"/>
<evidence type="ECO:0000313" key="3">
    <source>
        <dbReference type="Proteomes" id="UP000007722"/>
    </source>
</evidence>
<dbReference type="InterPro" id="IPR012031">
    <property type="entry name" value="MTH0776-like"/>
</dbReference>
<dbReference type="Pfam" id="PF08979">
    <property type="entry name" value="DUF1894"/>
    <property type="match status" value="1"/>
</dbReference>
<dbReference type="FunCoup" id="D7DS85">
    <property type="interactions" value="2"/>
</dbReference>
<dbReference type="HOGENOM" id="CLU_159086_1_0_2"/>
<dbReference type="PIRSF" id="PIRSF006577">
    <property type="entry name" value="UCP006577"/>
    <property type="match status" value="1"/>
</dbReference>
<evidence type="ECO:0000313" key="2">
    <source>
        <dbReference type="EMBL" id="ADI35995.1"/>
    </source>
</evidence>
<reference evidence="2 3" key="1">
    <citation type="submission" date="2010-05" db="EMBL/GenBank/DDBJ databases">
        <title>Complete sequence of Methanococcus voltae A3.</title>
        <authorList>
            <consortium name="US DOE Joint Genome Institute"/>
            <person name="Lucas S."/>
            <person name="Copeland A."/>
            <person name="Lapidus A."/>
            <person name="Cheng J.-F."/>
            <person name="Bruce D."/>
            <person name="Goodwin L."/>
            <person name="Pitluck S."/>
            <person name="Lowry S."/>
            <person name="Clum A."/>
            <person name="Land M."/>
            <person name="Hauser L."/>
            <person name="Kyrpides N."/>
            <person name="Mikhailova N."/>
            <person name="Whitman W.B."/>
            <person name="Woyke T."/>
        </authorList>
    </citation>
    <scope>NUCLEOTIDE SEQUENCE [LARGE SCALE GENOMIC DNA]</scope>
    <source>
        <strain evidence="3">ATCC BAA-1334 / A3</strain>
    </source>
</reference>
<protein>
    <recommendedName>
        <fullName evidence="4">DUF1894 domain-containing protein</fullName>
    </recommendedName>
</protein>
<dbReference type="OrthoDB" id="109565at2157"/>
<dbReference type="eggNOG" id="arCOG04844">
    <property type="taxonomic scope" value="Archaea"/>
</dbReference>
<dbReference type="Proteomes" id="UP000007722">
    <property type="component" value="Chromosome"/>
</dbReference>
<dbReference type="AlphaFoldDB" id="D7DS85"/>
<keyword evidence="3" id="KW-1185">Reference proteome</keyword>
<accession>D7DS85</accession>
<evidence type="ECO:0000256" key="1">
    <source>
        <dbReference type="SAM" id="MobiDB-lite"/>
    </source>
</evidence>
<sequence>MASCIDQYRYEILLKGSFKECNDYIQKNSKSIVEISPGDEILDGIMIIGVPPIYMGFNEDNVLFPFTKPCYGTHVLKVSMDEYMEGTKKMRSKTGDNKENKENKEIKEETEKKGILSKLKFW</sequence>